<evidence type="ECO:0000313" key="8">
    <source>
        <dbReference type="Proteomes" id="UP001597506"/>
    </source>
</evidence>
<comment type="caution">
    <text evidence="7">The sequence shown here is derived from an EMBL/GenBank/DDBJ whole genome shotgun (WGS) entry which is preliminary data.</text>
</comment>
<evidence type="ECO:0000256" key="2">
    <source>
        <dbReference type="ARBA" id="ARBA00023015"/>
    </source>
</evidence>
<keyword evidence="8" id="KW-1185">Reference proteome</keyword>
<dbReference type="InterPro" id="IPR036388">
    <property type="entry name" value="WH-like_DNA-bd_sf"/>
</dbReference>
<comment type="similarity">
    <text evidence="1">Belongs to the sigma-70 factor family. ECF subfamily.</text>
</comment>
<dbReference type="EMBL" id="JBHUMF010000021">
    <property type="protein sequence ID" value="MFD2680907.1"/>
    <property type="molecule type" value="Genomic_DNA"/>
</dbReference>
<dbReference type="RefSeq" id="WP_377934711.1">
    <property type="nucleotide sequence ID" value="NZ_JBHUMF010000021.1"/>
</dbReference>
<keyword evidence="3" id="KW-0731">Sigma factor</keyword>
<dbReference type="InterPro" id="IPR013249">
    <property type="entry name" value="RNA_pol_sigma70_r4_t2"/>
</dbReference>
<evidence type="ECO:0000256" key="1">
    <source>
        <dbReference type="ARBA" id="ARBA00010641"/>
    </source>
</evidence>
<keyword evidence="4" id="KW-0804">Transcription</keyword>
<gene>
    <name evidence="7" type="ORF">ACFSUL_09145</name>
</gene>
<dbReference type="InterPro" id="IPR014284">
    <property type="entry name" value="RNA_pol_sigma-70_dom"/>
</dbReference>
<dbReference type="NCBIfam" id="TIGR02937">
    <property type="entry name" value="sigma70-ECF"/>
    <property type="match status" value="1"/>
</dbReference>
<dbReference type="InterPro" id="IPR039425">
    <property type="entry name" value="RNA_pol_sigma-70-like"/>
</dbReference>
<dbReference type="PANTHER" id="PTHR43133:SF51">
    <property type="entry name" value="RNA POLYMERASE SIGMA FACTOR"/>
    <property type="match status" value="1"/>
</dbReference>
<dbReference type="Proteomes" id="UP001597506">
    <property type="component" value="Unassembled WGS sequence"/>
</dbReference>
<feature type="domain" description="RNA polymerase sigma factor 70 region 4 type 2" evidence="6">
    <location>
        <begin position="122"/>
        <end position="173"/>
    </location>
</feature>
<evidence type="ECO:0000256" key="3">
    <source>
        <dbReference type="ARBA" id="ARBA00023082"/>
    </source>
</evidence>
<evidence type="ECO:0000259" key="6">
    <source>
        <dbReference type="Pfam" id="PF08281"/>
    </source>
</evidence>
<dbReference type="InterPro" id="IPR013325">
    <property type="entry name" value="RNA_pol_sigma_r2"/>
</dbReference>
<keyword evidence="2" id="KW-0805">Transcription regulation</keyword>
<dbReference type="InterPro" id="IPR007627">
    <property type="entry name" value="RNA_pol_sigma70_r2"/>
</dbReference>
<dbReference type="CDD" id="cd06171">
    <property type="entry name" value="Sigma70_r4"/>
    <property type="match status" value="1"/>
</dbReference>
<proteinExistence type="inferred from homology"/>
<protein>
    <submittedName>
        <fullName evidence="7">Sigma-70 family RNA polymerase sigma factor</fullName>
    </submittedName>
</protein>
<name>A0ABW5RQE9_9BACI</name>
<evidence type="ECO:0000259" key="5">
    <source>
        <dbReference type="Pfam" id="PF04542"/>
    </source>
</evidence>
<dbReference type="Pfam" id="PF04542">
    <property type="entry name" value="Sigma70_r2"/>
    <property type="match status" value="1"/>
</dbReference>
<sequence length="184" mass="22341">MQEPLVEQVKNGSEHAFRMLVEKYRDYVFRSVFGVLRNQKDAEDASQEVWMKIYTSLPHYQHQGFKTWITRIAVNHAIDCKRKAARQQEDMVEELPSHPQQNFNGQNRNLVETKILKKEQRQLVRKRLHEIPDTYQEVIEGYYLEEKSYQQLAEEQQVQVKTIETKLYRARTWMRKHWREDDFI</sequence>
<evidence type="ECO:0000256" key="4">
    <source>
        <dbReference type="ARBA" id="ARBA00023163"/>
    </source>
</evidence>
<evidence type="ECO:0000313" key="7">
    <source>
        <dbReference type="EMBL" id="MFD2680907.1"/>
    </source>
</evidence>
<dbReference type="InterPro" id="IPR013324">
    <property type="entry name" value="RNA_pol_sigma_r3/r4-like"/>
</dbReference>
<reference evidence="8" key="1">
    <citation type="journal article" date="2019" name="Int. J. Syst. Evol. Microbiol.">
        <title>The Global Catalogue of Microorganisms (GCM) 10K type strain sequencing project: providing services to taxonomists for standard genome sequencing and annotation.</title>
        <authorList>
            <consortium name="The Broad Institute Genomics Platform"/>
            <consortium name="The Broad Institute Genome Sequencing Center for Infectious Disease"/>
            <person name="Wu L."/>
            <person name="Ma J."/>
        </authorList>
    </citation>
    <scope>NUCLEOTIDE SEQUENCE [LARGE SCALE GENOMIC DNA]</scope>
    <source>
        <strain evidence="8">KCTC 3913</strain>
    </source>
</reference>
<organism evidence="7 8">
    <name type="scientific">Bacillus seohaeanensis</name>
    <dbReference type="NCBI Taxonomy" id="284580"/>
    <lineage>
        <taxon>Bacteria</taxon>
        <taxon>Bacillati</taxon>
        <taxon>Bacillota</taxon>
        <taxon>Bacilli</taxon>
        <taxon>Bacillales</taxon>
        <taxon>Bacillaceae</taxon>
        <taxon>Bacillus</taxon>
    </lineage>
</organism>
<dbReference type="Gene3D" id="1.10.1740.10">
    <property type="match status" value="1"/>
</dbReference>
<dbReference type="PANTHER" id="PTHR43133">
    <property type="entry name" value="RNA POLYMERASE ECF-TYPE SIGMA FACTO"/>
    <property type="match status" value="1"/>
</dbReference>
<dbReference type="Pfam" id="PF08281">
    <property type="entry name" value="Sigma70_r4_2"/>
    <property type="match status" value="1"/>
</dbReference>
<dbReference type="SUPFAM" id="SSF88946">
    <property type="entry name" value="Sigma2 domain of RNA polymerase sigma factors"/>
    <property type="match status" value="1"/>
</dbReference>
<dbReference type="SUPFAM" id="SSF88659">
    <property type="entry name" value="Sigma3 and sigma4 domains of RNA polymerase sigma factors"/>
    <property type="match status" value="1"/>
</dbReference>
<feature type="domain" description="RNA polymerase sigma-70 region 2" evidence="5">
    <location>
        <begin position="20"/>
        <end position="86"/>
    </location>
</feature>
<dbReference type="Gene3D" id="1.10.10.10">
    <property type="entry name" value="Winged helix-like DNA-binding domain superfamily/Winged helix DNA-binding domain"/>
    <property type="match status" value="1"/>
</dbReference>
<accession>A0ABW5RQE9</accession>